<dbReference type="NCBIfam" id="TIGR00360">
    <property type="entry name" value="ComEC_N-term"/>
    <property type="match status" value="1"/>
</dbReference>
<dbReference type="Pfam" id="PF00753">
    <property type="entry name" value="Lactamase_B"/>
    <property type="match status" value="1"/>
</dbReference>
<dbReference type="InterPro" id="IPR052159">
    <property type="entry name" value="Competence_DNA_uptake"/>
</dbReference>
<keyword evidence="5 6" id="KW-0472">Membrane</keyword>
<dbReference type="PANTHER" id="PTHR30619:SF1">
    <property type="entry name" value="RECOMBINATION PROTEIN 2"/>
    <property type="match status" value="1"/>
</dbReference>
<dbReference type="InterPro" id="IPR001279">
    <property type="entry name" value="Metallo-B-lactamas"/>
</dbReference>
<dbReference type="RefSeq" id="WP_091739821.1">
    <property type="nucleotide sequence ID" value="NZ_FNNQ01000008.1"/>
</dbReference>
<dbReference type="AlphaFoldDB" id="A0A1H2Y1U9"/>
<dbReference type="InterPro" id="IPR004797">
    <property type="entry name" value="Competence_ComEC/Rec2"/>
</dbReference>
<name>A0A1H2Y1U9_9BACL</name>
<feature type="transmembrane region" description="Helical" evidence="6">
    <location>
        <begin position="250"/>
        <end position="275"/>
    </location>
</feature>
<feature type="transmembrane region" description="Helical" evidence="6">
    <location>
        <begin position="475"/>
        <end position="492"/>
    </location>
</feature>
<keyword evidence="3 6" id="KW-0812">Transmembrane</keyword>
<dbReference type="Pfam" id="PF13567">
    <property type="entry name" value="DUF4131"/>
    <property type="match status" value="1"/>
</dbReference>
<keyword evidence="4 6" id="KW-1133">Transmembrane helix</keyword>
<dbReference type="SMART" id="SM00849">
    <property type="entry name" value="Lactamase_B"/>
    <property type="match status" value="1"/>
</dbReference>
<proteinExistence type="predicted"/>
<evidence type="ECO:0000313" key="8">
    <source>
        <dbReference type="EMBL" id="SDW98778.1"/>
    </source>
</evidence>
<evidence type="ECO:0000259" key="7">
    <source>
        <dbReference type="SMART" id="SM00849"/>
    </source>
</evidence>
<dbReference type="Gene3D" id="3.60.15.10">
    <property type="entry name" value="Ribonuclease Z/Hydroxyacylglutathione hydrolase-like"/>
    <property type="match status" value="1"/>
</dbReference>
<evidence type="ECO:0000256" key="2">
    <source>
        <dbReference type="ARBA" id="ARBA00022475"/>
    </source>
</evidence>
<feature type="transmembrane region" description="Helical" evidence="6">
    <location>
        <begin position="407"/>
        <end position="431"/>
    </location>
</feature>
<sequence length="812" mass="90808">MTRPFFVIAVGWILGIAMEQWLSLSIRWVAWVAILVWLACGWIVFYQRRFLALLLAVSACLAGMLHFAWVDESNSTMLEKGVTEGRIIGKVDSQPKVDGDLLQMELAVNQIQTKEKWIDLKGERILLRLWLRTFTEKRKALQIERGTGVSVIATLKRPDPVRNPGAFNYQEFLYRKGIHWVGEIKGWQSLRLEDPHSGMFRYVDQVRTSLVKQIEEVYPPKTAGLMSGMLLGVREAVPAQVEDDFTRLGLVHLLAVSGFNVAIFVGCVYGGLSLIGVTREKAALITLCSLPIFVLLTGGETSVVRAGLMAGLGLVALWWRRWPDRLSFLGLAALLLLWWDPYVLFSVGFQLSFGVTFALLVATAPLSEILPFRWSLLNQTVAVTIIAQLVSFPFILFHFHVFSYLSWWANLIVVPILGSVVTPLGYGALFFSLFHETIAFVPAWLSSKVVSGTLTFIEWLATWEGFEKSLAPPPWWWYAFYGAVISYILWSWTGGLLRIRGHRIMALVLLVGSILFVDRSFHIIRGEEITVTFLDVGQGDCAVIETSEGKVILVDGGGNLGFPEEEWQRQRREYDVGRSVVVPYLHYRGIRQIDWIIMTHGDADHIGGLSAVVDRFPVGGVIRNAHPPGSRMEVALMKQFAKKKIPLHVPSLDGPRSLAPGVTWQFLHPDSTRIQSGDEKETTSTNDDSVVFLLDAGGSKILFTGDVEARGEEAIRKRWDLPPIDVLKVAHHGSKTSTGTNWLQEIEPKEAVISVGEGNRYGHPSREVIKGLQMSGSNIWRTDQQGAIVLRISPKGQRIESTMSKDLLIDGQ</sequence>
<feature type="domain" description="Metallo-beta-lactamase" evidence="7">
    <location>
        <begin position="538"/>
        <end position="757"/>
    </location>
</feature>
<comment type="subcellular location">
    <subcellularLocation>
        <location evidence="1">Cell membrane</location>
        <topology evidence="1">Multi-pass membrane protein</topology>
    </subcellularLocation>
</comment>
<dbReference type="EMBL" id="FNNQ01000008">
    <property type="protein sequence ID" value="SDW98778.1"/>
    <property type="molecule type" value="Genomic_DNA"/>
</dbReference>
<dbReference type="InterPro" id="IPR035681">
    <property type="entry name" value="ComA-like_MBL"/>
</dbReference>
<dbReference type="GO" id="GO:0005886">
    <property type="term" value="C:plasma membrane"/>
    <property type="evidence" value="ECO:0007669"/>
    <property type="project" value="UniProtKB-SubCell"/>
</dbReference>
<feature type="transmembrane region" description="Helical" evidence="6">
    <location>
        <begin position="382"/>
        <end position="401"/>
    </location>
</feature>
<dbReference type="SUPFAM" id="SSF56281">
    <property type="entry name" value="Metallo-hydrolase/oxidoreductase"/>
    <property type="match status" value="1"/>
</dbReference>
<dbReference type="STRING" id="1048340.SAMN05444487_108124"/>
<dbReference type="InterPro" id="IPR036866">
    <property type="entry name" value="RibonucZ/Hydroxyglut_hydro"/>
</dbReference>
<keyword evidence="2" id="KW-1003">Cell membrane</keyword>
<keyword evidence="9" id="KW-1185">Reference proteome</keyword>
<feature type="transmembrane region" description="Helical" evidence="6">
    <location>
        <begin position="5"/>
        <end position="22"/>
    </location>
</feature>
<evidence type="ECO:0000256" key="3">
    <source>
        <dbReference type="ARBA" id="ARBA00022692"/>
    </source>
</evidence>
<evidence type="ECO:0000256" key="5">
    <source>
        <dbReference type="ARBA" id="ARBA00023136"/>
    </source>
</evidence>
<protein>
    <submittedName>
        <fullName evidence="8">Competence protein ComEC</fullName>
    </submittedName>
</protein>
<feature type="transmembrane region" description="Helical" evidence="6">
    <location>
        <begin position="504"/>
        <end position="524"/>
    </location>
</feature>
<evidence type="ECO:0000256" key="4">
    <source>
        <dbReference type="ARBA" id="ARBA00022989"/>
    </source>
</evidence>
<accession>A0A1H2Y1U9</accession>
<dbReference type="OrthoDB" id="9761531at2"/>
<dbReference type="PANTHER" id="PTHR30619">
    <property type="entry name" value="DNA INTERNALIZATION/COMPETENCE PROTEIN COMEC/REC2"/>
    <property type="match status" value="1"/>
</dbReference>
<dbReference type="InterPro" id="IPR004477">
    <property type="entry name" value="ComEC_N"/>
</dbReference>
<feature type="transmembrane region" description="Helical" evidence="6">
    <location>
        <begin position="443"/>
        <end position="463"/>
    </location>
</feature>
<evidence type="ECO:0000256" key="6">
    <source>
        <dbReference type="SAM" id="Phobius"/>
    </source>
</evidence>
<dbReference type="InterPro" id="IPR025405">
    <property type="entry name" value="DUF4131"/>
</dbReference>
<evidence type="ECO:0000313" key="9">
    <source>
        <dbReference type="Proteomes" id="UP000198534"/>
    </source>
</evidence>
<dbReference type="NCBIfam" id="TIGR00361">
    <property type="entry name" value="ComEC_Rec2"/>
    <property type="match status" value="1"/>
</dbReference>
<dbReference type="GO" id="GO:0030420">
    <property type="term" value="P:establishment of competence for transformation"/>
    <property type="evidence" value="ECO:0007669"/>
    <property type="project" value="InterPro"/>
</dbReference>
<dbReference type="Proteomes" id="UP000198534">
    <property type="component" value="Unassembled WGS sequence"/>
</dbReference>
<dbReference type="Pfam" id="PF03772">
    <property type="entry name" value="Competence"/>
    <property type="match status" value="1"/>
</dbReference>
<feature type="transmembrane region" description="Helical" evidence="6">
    <location>
        <begin position="50"/>
        <end position="69"/>
    </location>
</feature>
<feature type="transmembrane region" description="Helical" evidence="6">
    <location>
        <begin position="28"/>
        <end position="45"/>
    </location>
</feature>
<reference evidence="8 9" key="1">
    <citation type="submission" date="2016-10" db="EMBL/GenBank/DDBJ databases">
        <authorList>
            <person name="de Groot N.N."/>
        </authorList>
    </citation>
    <scope>NUCLEOTIDE SEQUENCE [LARGE SCALE GENOMIC DNA]</scope>
    <source>
        <strain evidence="8 9">DSM 45610</strain>
    </source>
</reference>
<gene>
    <name evidence="8" type="ORF">SAMN05444487_108124</name>
</gene>
<dbReference type="CDD" id="cd07731">
    <property type="entry name" value="ComA-like_MBL-fold"/>
    <property type="match status" value="1"/>
</dbReference>
<feature type="transmembrane region" description="Helical" evidence="6">
    <location>
        <begin position="282"/>
        <end position="297"/>
    </location>
</feature>
<organism evidence="8 9">
    <name type="scientific">Marininema mesophilum</name>
    <dbReference type="NCBI Taxonomy" id="1048340"/>
    <lineage>
        <taxon>Bacteria</taxon>
        <taxon>Bacillati</taxon>
        <taxon>Bacillota</taxon>
        <taxon>Bacilli</taxon>
        <taxon>Bacillales</taxon>
        <taxon>Thermoactinomycetaceae</taxon>
        <taxon>Marininema</taxon>
    </lineage>
</organism>
<evidence type="ECO:0000256" key="1">
    <source>
        <dbReference type="ARBA" id="ARBA00004651"/>
    </source>
</evidence>